<evidence type="ECO:0000313" key="4">
    <source>
        <dbReference type="Proteomes" id="UP001301728"/>
    </source>
</evidence>
<dbReference type="InterPro" id="IPR050469">
    <property type="entry name" value="Diguanylate_Cyclase"/>
</dbReference>
<dbReference type="InterPro" id="IPR000160">
    <property type="entry name" value="GGDEF_dom"/>
</dbReference>
<evidence type="ECO:0000313" key="3">
    <source>
        <dbReference type="EMBL" id="MEA5522195.1"/>
    </source>
</evidence>
<reference evidence="3 4" key="1">
    <citation type="submission" date="2023-12" db="EMBL/GenBank/DDBJ databases">
        <title>Baltic Sea Cyanobacteria.</title>
        <authorList>
            <person name="Delbaje E."/>
            <person name="Fewer D.P."/>
            <person name="Shishido T.K."/>
        </authorList>
    </citation>
    <scope>NUCLEOTIDE SEQUENCE [LARGE SCALE GENOMIC DNA]</scope>
    <source>
        <strain evidence="3 4">CCNP 1315</strain>
    </source>
</reference>
<keyword evidence="3" id="KW-0548">Nucleotidyltransferase</keyword>
<dbReference type="InterPro" id="IPR029016">
    <property type="entry name" value="GAF-like_dom_sf"/>
</dbReference>
<evidence type="ECO:0000259" key="1">
    <source>
        <dbReference type="PROSITE" id="PS50046"/>
    </source>
</evidence>
<dbReference type="SMART" id="SM00267">
    <property type="entry name" value="GGDEF"/>
    <property type="match status" value="1"/>
</dbReference>
<dbReference type="GO" id="GO:0052621">
    <property type="term" value="F:diguanylate cyclase activity"/>
    <property type="evidence" value="ECO:0007669"/>
    <property type="project" value="UniProtKB-EC"/>
</dbReference>
<feature type="domain" description="GGDEF" evidence="2">
    <location>
        <begin position="227"/>
        <end position="364"/>
    </location>
</feature>
<dbReference type="SMART" id="SM00065">
    <property type="entry name" value="GAF"/>
    <property type="match status" value="1"/>
</dbReference>
<dbReference type="InterPro" id="IPR043128">
    <property type="entry name" value="Rev_trsase/Diguanyl_cyclase"/>
</dbReference>
<dbReference type="EMBL" id="JAYGHT010000150">
    <property type="protein sequence ID" value="MEA5522195.1"/>
    <property type="molecule type" value="Genomic_DNA"/>
</dbReference>
<name>A0ABU5U5B0_9CYAN</name>
<evidence type="ECO:0000259" key="2">
    <source>
        <dbReference type="PROSITE" id="PS50887"/>
    </source>
</evidence>
<dbReference type="Gene3D" id="3.30.70.270">
    <property type="match status" value="1"/>
</dbReference>
<dbReference type="PROSITE" id="PS50046">
    <property type="entry name" value="PHYTOCHROME_2"/>
    <property type="match status" value="1"/>
</dbReference>
<dbReference type="InterPro" id="IPR029787">
    <property type="entry name" value="Nucleotide_cyclase"/>
</dbReference>
<dbReference type="PANTHER" id="PTHR45138">
    <property type="entry name" value="REGULATORY COMPONENTS OF SENSORY TRANSDUCTION SYSTEM"/>
    <property type="match status" value="1"/>
</dbReference>
<protein>
    <submittedName>
        <fullName evidence="3">Diguanylate cyclase</fullName>
        <ecNumber evidence="3">2.7.7.65</ecNumber>
    </submittedName>
</protein>
<comment type="caution">
    <text evidence="3">The sequence shown here is derived from an EMBL/GenBank/DDBJ whole genome shotgun (WGS) entry which is preliminary data.</text>
</comment>
<dbReference type="CDD" id="cd01949">
    <property type="entry name" value="GGDEF"/>
    <property type="match status" value="1"/>
</dbReference>
<dbReference type="PANTHER" id="PTHR45138:SF9">
    <property type="entry name" value="DIGUANYLATE CYCLASE DGCM-RELATED"/>
    <property type="match status" value="1"/>
</dbReference>
<keyword evidence="3" id="KW-0808">Transferase</keyword>
<dbReference type="Pfam" id="PF00990">
    <property type="entry name" value="GGDEF"/>
    <property type="match status" value="1"/>
</dbReference>
<dbReference type="Proteomes" id="UP001301728">
    <property type="component" value="Unassembled WGS sequence"/>
</dbReference>
<dbReference type="InterPro" id="IPR016132">
    <property type="entry name" value="Phyto_chromo_attachment"/>
</dbReference>
<dbReference type="PROSITE" id="PS50887">
    <property type="entry name" value="GGDEF"/>
    <property type="match status" value="1"/>
</dbReference>
<organism evidence="3 4">
    <name type="scientific">Limnoraphis robusta CCNP1315</name>
    <dbReference type="NCBI Taxonomy" id="3110306"/>
    <lineage>
        <taxon>Bacteria</taxon>
        <taxon>Bacillati</taxon>
        <taxon>Cyanobacteriota</taxon>
        <taxon>Cyanophyceae</taxon>
        <taxon>Oscillatoriophycideae</taxon>
        <taxon>Oscillatoriales</taxon>
        <taxon>Sirenicapillariaceae</taxon>
        <taxon>Limnoraphis</taxon>
    </lineage>
</organism>
<accession>A0ABU5U5B0</accession>
<proteinExistence type="predicted"/>
<dbReference type="EC" id="2.7.7.65" evidence="3"/>
<dbReference type="Pfam" id="PF01590">
    <property type="entry name" value="GAF"/>
    <property type="match status" value="1"/>
</dbReference>
<dbReference type="InterPro" id="IPR003018">
    <property type="entry name" value="GAF"/>
</dbReference>
<gene>
    <name evidence="3" type="ORF">VB854_24965</name>
</gene>
<dbReference type="SUPFAM" id="SSF55073">
    <property type="entry name" value="Nucleotide cyclase"/>
    <property type="match status" value="1"/>
</dbReference>
<dbReference type="SUPFAM" id="SSF55781">
    <property type="entry name" value="GAF domain-like"/>
    <property type="match status" value="1"/>
</dbReference>
<keyword evidence="4" id="KW-1185">Reference proteome</keyword>
<dbReference type="NCBIfam" id="TIGR00254">
    <property type="entry name" value="GGDEF"/>
    <property type="match status" value="1"/>
</dbReference>
<feature type="domain" description="Phytochrome chromophore attachment site" evidence="1">
    <location>
        <begin position="33"/>
        <end position="172"/>
    </location>
</feature>
<dbReference type="Gene3D" id="3.30.450.40">
    <property type="match status" value="1"/>
</dbReference>
<dbReference type="RefSeq" id="WP_323220373.1">
    <property type="nucleotide sequence ID" value="NZ_JAYGHT010000150.1"/>
</dbReference>
<sequence>MNKYDSWETQCYLLQEREYALGKISEAIYRGASLKEILDKSATDIQKIIRADRVLIYHRPIVNLETLLSEALSSPQIISLKNILYSSWNSDQILHQLQQGKVCNPSEIDSSIHTQQLQLGIVSELIVPILIHNCQLEQPGQPQLWGMLVVHQCSHRYWQPSELDFFTQIATQVAIAIQQAQLSAQFHALQDQLKQQKIKDDLTQISNNRYFDEMLEIEWKRLQRESSSISLILCEIDGLEHYNQTYGNAAGDSCLQLVAAVLLETAKRPGDLVARYDQQKFAILLPNTHLEGGVKVAEAIRTRVKLLQIPHQGFPMNYYVTISLGVTSTLPTPIREAITLIELANKALKQAKKDGDCVLVRSDL</sequence>